<gene>
    <name evidence="6" type="ORF">Rumeso_02447</name>
</gene>
<proteinExistence type="predicted"/>
<reference evidence="6 7" key="1">
    <citation type="submission" date="2013-02" db="EMBL/GenBank/DDBJ databases">
        <authorList>
            <person name="Fiebig A."/>
            <person name="Goeker M."/>
            <person name="Klenk H.-P.P."/>
        </authorList>
    </citation>
    <scope>NUCLEOTIDE SEQUENCE [LARGE SCALE GENOMIC DNA]</scope>
    <source>
        <strain evidence="6 7">DSM 19309</strain>
    </source>
</reference>
<dbReference type="AlphaFoldDB" id="A0A017HPE7"/>
<evidence type="ECO:0000256" key="4">
    <source>
        <dbReference type="ARBA" id="ARBA00023004"/>
    </source>
</evidence>
<keyword evidence="3" id="KW-0479">Metal-binding</keyword>
<comment type="caution">
    <text evidence="6">The sequence shown here is derived from an EMBL/GenBank/DDBJ whole genome shotgun (WGS) entry which is preliminary data.</text>
</comment>
<name>A0A017HPE7_9RHOB</name>
<protein>
    <submittedName>
        <fullName evidence="6">Nitric oxide-dependent regulator DnrN or NorA</fullName>
    </submittedName>
</protein>
<dbReference type="Pfam" id="PF01814">
    <property type="entry name" value="Hemerythrin"/>
    <property type="match status" value="1"/>
</dbReference>
<dbReference type="EMBL" id="AOSK01000062">
    <property type="protein sequence ID" value="EYD76018.1"/>
    <property type="molecule type" value="Genomic_DNA"/>
</dbReference>
<sequence>MTEAATPSDPAELTRFIEARYHARHRQQLPDLAALAGKVERVHAGAEGVPAGLAEVLSRLIGEMEVHMKKEELILFPAIRQGGRAGLNAPIAAMRADHHDHGEEIAAILRLTRGLTLPQGACRSWTALYDGLGDFVSDLEEHIRLENKVLFPQFETA</sequence>
<evidence type="ECO:0000256" key="3">
    <source>
        <dbReference type="ARBA" id="ARBA00022723"/>
    </source>
</evidence>
<evidence type="ECO:0000256" key="2">
    <source>
        <dbReference type="ARBA" id="ARBA00022490"/>
    </source>
</evidence>
<dbReference type="STRING" id="442562.Rumeso_02447"/>
<evidence type="ECO:0000313" key="6">
    <source>
        <dbReference type="EMBL" id="EYD76018.1"/>
    </source>
</evidence>
<keyword evidence="4" id="KW-0408">Iron</keyword>
<evidence type="ECO:0000259" key="5">
    <source>
        <dbReference type="Pfam" id="PF01814"/>
    </source>
</evidence>
<dbReference type="PATRIC" id="fig|442562.3.peg.2413"/>
<comment type="subcellular location">
    <subcellularLocation>
        <location evidence="1">Cytoplasm</location>
    </subcellularLocation>
</comment>
<dbReference type="HOGENOM" id="CLU_076075_3_0_5"/>
<dbReference type="PANTHER" id="PTHR36438:SF1">
    <property type="entry name" value="IRON-SULFUR CLUSTER REPAIR PROTEIN YTFE"/>
    <property type="match status" value="1"/>
</dbReference>
<keyword evidence="2" id="KW-0963">Cytoplasm</keyword>
<organism evidence="6 7">
    <name type="scientific">Rubellimicrobium mesophilum DSM 19309</name>
    <dbReference type="NCBI Taxonomy" id="442562"/>
    <lineage>
        <taxon>Bacteria</taxon>
        <taxon>Pseudomonadati</taxon>
        <taxon>Pseudomonadota</taxon>
        <taxon>Alphaproteobacteria</taxon>
        <taxon>Rhodobacterales</taxon>
        <taxon>Roseobacteraceae</taxon>
        <taxon>Rubellimicrobium</taxon>
    </lineage>
</organism>
<dbReference type="PANTHER" id="PTHR36438">
    <property type="entry name" value="IRON-SULFUR CLUSTER REPAIR PROTEIN YTFE"/>
    <property type="match status" value="1"/>
</dbReference>
<dbReference type="InterPro" id="IPR019903">
    <property type="entry name" value="RIC_family"/>
</dbReference>
<dbReference type="Gene3D" id="1.20.120.520">
    <property type="entry name" value="nmb1532 protein domain like"/>
    <property type="match status" value="1"/>
</dbReference>
<evidence type="ECO:0000256" key="1">
    <source>
        <dbReference type="ARBA" id="ARBA00004496"/>
    </source>
</evidence>
<accession>A0A017HPE7</accession>
<evidence type="ECO:0000313" key="7">
    <source>
        <dbReference type="Proteomes" id="UP000019666"/>
    </source>
</evidence>
<keyword evidence="7" id="KW-1185">Reference proteome</keyword>
<dbReference type="RefSeq" id="WP_037280274.1">
    <property type="nucleotide sequence ID" value="NZ_KK088571.1"/>
</dbReference>
<dbReference type="OrthoDB" id="9797132at2"/>
<dbReference type="Proteomes" id="UP000019666">
    <property type="component" value="Unassembled WGS sequence"/>
</dbReference>
<dbReference type="GO" id="GO:0046872">
    <property type="term" value="F:metal ion binding"/>
    <property type="evidence" value="ECO:0007669"/>
    <property type="project" value="UniProtKB-KW"/>
</dbReference>
<dbReference type="InterPro" id="IPR012312">
    <property type="entry name" value="Hemerythrin-like"/>
</dbReference>
<dbReference type="GO" id="GO:0005737">
    <property type="term" value="C:cytoplasm"/>
    <property type="evidence" value="ECO:0007669"/>
    <property type="project" value="UniProtKB-SubCell"/>
</dbReference>
<dbReference type="CDD" id="cd12108">
    <property type="entry name" value="Hr-like"/>
    <property type="match status" value="1"/>
</dbReference>
<feature type="domain" description="Hemerythrin-like" evidence="5">
    <location>
        <begin position="20"/>
        <end position="153"/>
    </location>
</feature>